<dbReference type="PANTHER" id="PTHR30055">
    <property type="entry name" value="HTH-TYPE TRANSCRIPTIONAL REGULATOR RUTR"/>
    <property type="match status" value="1"/>
</dbReference>
<sequence length="183" mass="20069">MTKALNTREKLLSHGRRLLWSQGYSPVSLRQIAKAADVDVALISRYFGGKMGLFDATLVDAFDDPSALATSPQQLMDMMTQLFVSAPRACDEPSVVRMILSNAHDDDVGEKVRNLTHDSFYTPLLSIIGCPARTALFMSVLLGISVVEKTIKLPDYPAPSTAAYEAQLRHMMQAALSYSGETQ</sequence>
<dbReference type="SUPFAM" id="SSF48498">
    <property type="entry name" value="Tetracyclin repressor-like, C-terminal domain"/>
    <property type="match status" value="1"/>
</dbReference>
<accession>A0A061SUE2</accession>
<keyword evidence="7" id="KW-1185">Reference proteome</keyword>
<dbReference type="GO" id="GO:0000976">
    <property type="term" value="F:transcription cis-regulatory region binding"/>
    <property type="evidence" value="ECO:0007669"/>
    <property type="project" value="TreeGrafter"/>
</dbReference>
<dbReference type="AlphaFoldDB" id="A0A061SUE2"/>
<evidence type="ECO:0000256" key="1">
    <source>
        <dbReference type="ARBA" id="ARBA00023015"/>
    </source>
</evidence>
<evidence type="ECO:0000256" key="3">
    <source>
        <dbReference type="ARBA" id="ARBA00023163"/>
    </source>
</evidence>
<evidence type="ECO:0000259" key="5">
    <source>
        <dbReference type="PROSITE" id="PS50977"/>
    </source>
</evidence>
<keyword evidence="2 4" id="KW-0238">DNA-binding</keyword>
<keyword evidence="1" id="KW-0805">Transcription regulation</keyword>
<name>A0A061SUE2_9RHOB</name>
<reference evidence="6 7" key="1">
    <citation type="journal article" date="2014" name="Genome Announc.">
        <title>Draft Genome Sequences of Two Isolates of the Roseobacter Group, Sulfitobacter sp. Strains 3SOLIMAR09 and 1FIGIMAR09, from Harbors of Mallorca Island (Mediterranean Sea).</title>
        <authorList>
            <person name="Mas-Llado M."/>
            <person name="Pina-Villalonga J.M."/>
            <person name="Brunet-Galmes I."/>
            <person name="Nogales B."/>
            <person name="Bosch R."/>
        </authorList>
    </citation>
    <scope>NUCLEOTIDE SEQUENCE [LARGE SCALE GENOMIC DNA]</scope>
    <source>
        <strain evidence="6 7">1FIGIMAR09</strain>
    </source>
</reference>
<dbReference type="PROSITE" id="PS50977">
    <property type="entry name" value="HTH_TETR_2"/>
    <property type="match status" value="1"/>
</dbReference>
<dbReference type="InterPro" id="IPR050109">
    <property type="entry name" value="HTH-type_TetR-like_transc_reg"/>
</dbReference>
<dbReference type="Proteomes" id="UP000027337">
    <property type="component" value="Unassembled WGS sequence"/>
</dbReference>
<organism evidence="6 7">
    <name type="scientific">Sulfitobacter mediterraneus</name>
    <dbReference type="NCBI Taxonomy" id="83219"/>
    <lineage>
        <taxon>Bacteria</taxon>
        <taxon>Pseudomonadati</taxon>
        <taxon>Pseudomonadota</taxon>
        <taxon>Alphaproteobacteria</taxon>
        <taxon>Rhodobacterales</taxon>
        <taxon>Roseobacteraceae</taxon>
        <taxon>Sulfitobacter</taxon>
    </lineage>
</organism>
<evidence type="ECO:0000256" key="2">
    <source>
        <dbReference type="ARBA" id="ARBA00023125"/>
    </source>
</evidence>
<dbReference type="InterPro" id="IPR036271">
    <property type="entry name" value="Tet_transcr_reg_TetR-rel_C_sf"/>
</dbReference>
<keyword evidence="3" id="KW-0804">Transcription</keyword>
<dbReference type="InterPro" id="IPR009057">
    <property type="entry name" value="Homeodomain-like_sf"/>
</dbReference>
<dbReference type="InterPro" id="IPR001647">
    <property type="entry name" value="HTH_TetR"/>
</dbReference>
<feature type="DNA-binding region" description="H-T-H motif" evidence="4">
    <location>
        <begin position="28"/>
        <end position="47"/>
    </location>
</feature>
<dbReference type="PANTHER" id="PTHR30055:SF234">
    <property type="entry name" value="HTH-TYPE TRANSCRIPTIONAL REGULATOR BETI"/>
    <property type="match status" value="1"/>
</dbReference>
<dbReference type="Pfam" id="PF00440">
    <property type="entry name" value="TetR_N"/>
    <property type="match status" value="1"/>
</dbReference>
<dbReference type="SUPFAM" id="SSF46689">
    <property type="entry name" value="Homeodomain-like"/>
    <property type="match status" value="1"/>
</dbReference>
<dbReference type="Gene3D" id="1.10.357.10">
    <property type="entry name" value="Tetracycline Repressor, domain 2"/>
    <property type="match status" value="1"/>
</dbReference>
<protein>
    <recommendedName>
        <fullName evidence="5">HTH tetR-type domain-containing protein</fullName>
    </recommendedName>
</protein>
<gene>
    <name evidence="6" type="ORF">PM02_11160</name>
</gene>
<dbReference type="RefSeq" id="WP_037908312.1">
    <property type="nucleotide sequence ID" value="NZ_JEMU01000008.1"/>
</dbReference>
<dbReference type="GO" id="GO:0003700">
    <property type="term" value="F:DNA-binding transcription factor activity"/>
    <property type="evidence" value="ECO:0007669"/>
    <property type="project" value="TreeGrafter"/>
</dbReference>
<dbReference type="STRING" id="83219.PM02_11160"/>
<dbReference type="EMBL" id="JEMU01000008">
    <property type="protein sequence ID" value="KAJ03089.1"/>
    <property type="molecule type" value="Genomic_DNA"/>
</dbReference>
<comment type="caution">
    <text evidence="6">The sequence shown here is derived from an EMBL/GenBank/DDBJ whole genome shotgun (WGS) entry which is preliminary data.</text>
</comment>
<evidence type="ECO:0000256" key="4">
    <source>
        <dbReference type="PROSITE-ProRule" id="PRU00335"/>
    </source>
</evidence>
<proteinExistence type="predicted"/>
<feature type="domain" description="HTH tetR-type" evidence="5">
    <location>
        <begin position="5"/>
        <end position="65"/>
    </location>
</feature>
<evidence type="ECO:0000313" key="6">
    <source>
        <dbReference type="EMBL" id="KAJ03089.1"/>
    </source>
</evidence>
<dbReference type="eggNOG" id="COG1309">
    <property type="taxonomic scope" value="Bacteria"/>
</dbReference>
<evidence type="ECO:0000313" key="7">
    <source>
        <dbReference type="Proteomes" id="UP000027337"/>
    </source>
</evidence>